<proteinExistence type="predicted"/>
<reference evidence="2" key="1">
    <citation type="submission" date="2022-11" db="UniProtKB">
        <authorList>
            <consortium name="WormBaseParasite"/>
        </authorList>
    </citation>
    <scope>IDENTIFICATION</scope>
</reference>
<accession>A0A915L9V3</accession>
<organism evidence="1 2">
    <name type="scientific">Romanomermis culicivorax</name>
    <name type="common">Nematode worm</name>
    <dbReference type="NCBI Taxonomy" id="13658"/>
    <lineage>
        <taxon>Eukaryota</taxon>
        <taxon>Metazoa</taxon>
        <taxon>Ecdysozoa</taxon>
        <taxon>Nematoda</taxon>
        <taxon>Enoplea</taxon>
        <taxon>Dorylaimia</taxon>
        <taxon>Mermithida</taxon>
        <taxon>Mermithoidea</taxon>
        <taxon>Mermithidae</taxon>
        <taxon>Romanomermis</taxon>
    </lineage>
</organism>
<evidence type="ECO:0000313" key="1">
    <source>
        <dbReference type="Proteomes" id="UP000887565"/>
    </source>
</evidence>
<evidence type="ECO:0000313" key="2">
    <source>
        <dbReference type="WBParaSite" id="nRc.2.0.1.t46536-RA"/>
    </source>
</evidence>
<sequence length="127" mass="14608">MWFGSHTQDTLRKVQIIAYTHANDPITRLNVGKLSMSTTSTAVAPQLTIDLTEDNEKLQHIVKTHFLNARLLMYGLGKACLRQLNTALNIRPLIFRVSRERAYNLTVGKYKTPNYMRKHFVFSNVTE</sequence>
<name>A0A915L9V3_ROMCU</name>
<dbReference type="WBParaSite" id="nRc.2.0.1.t46536-RA">
    <property type="protein sequence ID" value="nRc.2.0.1.t46536-RA"/>
    <property type="gene ID" value="nRc.2.0.1.g46536"/>
</dbReference>
<protein>
    <submittedName>
        <fullName evidence="2">Uncharacterized protein</fullName>
    </submittedName>
</protein>
<dbReference type="Proteomes" id="UP000887565">
    <property type="component" value="Unplaced"/>
</dbReference>
<keyword evidence="1" id="KW-1185">Reference proteome</keyword>
<dbReference type="AlphaFoldDB" id="A0A915L9V3"/>